<dbReference type="GO" id="GO:0019104">
    <property type="term" value="F:DNA N-glycosylase activity"/>
    <property type="evidence" value="ECO:0007669"/>
    <property type="project" value="TreeGrafter"/>
</dbReference>
<dbReference type="InterPro" id="IPR003651">
    <property type="entry name" value="Endonuclease3_FeS-loop_motif"/>
</dbReference>
<dbReference type="Pfam" id="PF10576">
    <property type="entry name" value="EndIII_4Fe-2S"/>
    <property type="match status" value="1"/>
</dbReference>
<dbReference type="GO" id="GO:0051539">
    <property type="term" value="F:4 iron, 4 sulfur cluster binding"/>
    <property type="evidence" value="ECO:0007669"/>
    <property type="project" value="UniProtKB-KW"/>
</dbReference>
<dbReference type="PANTHER" id="PTHR10359">
    <property type="entry name" value="A/G-SPECIFIC ADENINE GLYCOSYLASE/ENDONUCLEASE III"/>
    <property type="match status" value="1"/>
</dbReference>
<dbReference type="InterPro" id="IPR003265">
    <property type="entry name" value="HhH-GPD_domain"/>
</dbReference>
<dbReference type="Gene3D" id="1.10.340.30">
    <property type="entry name" value="Hypothetical protein, domain 2"/>
    <property type="match status" value="1"/>
</dbReference>
<evidence type="ECO:0000256" key="5">
    <source>
        <dbReference type="ARBA" id="ARBA00022801"/>
    </source>
</evidence>
<comment type="cofactor">
    <cofactor evidence="1">
        <name>[4Fe-4S] cluster</name>
        <dbReference type="ChEBI" id="CHEBI:49883"/>
    </cofactor>
</comment>
<dbReference type="GO" id="GO:0003677">
    <property type="term" value="F:DNA binding"/>
    <property type="evidence" value="ECO:0007669"/>
    <property type="project" value="InterPro"/>
</dbReference>
<dbReference type="SMART" id="SM00478">
    <property type="entry name" value="ENDO3c"/>
    <property type="match status" value="1"/>
</dbReference>
<keyword evidence="10" id="KW-0540">Nuclease</keyword>
<dbReference type="InterPro" id="IPR023170">
    <property type="entry name" value="HhH_base_excis_C"/>
</dbReference>
<dbReference type="EMBL" id="AZMM01002254">
    <property type="protein sequence ID" value="ETJ43728.1"/>
    <property type="molecule type" value="Genomic_DNA"/>
</dbReference>
<feature type="non-terminal residue" evidence="10">
    <location>
        <position position="1"/>
    </location>
</feature>
<dbReference type="SUPFAM" id="SSF48150">
    <property type="entry name" value="DNA-glycosylase"/>
    <property type="match status" value="1"/>
</dbReference>
<dbReference type="AlphaFoldDB" id="W1YMC7"/>
<dbReference type="GO" id="GO:0046872">
    <property type="term" value="F:metal ion binding"/>
    <property type="evidence" value="ECO:0007669"/>
    <property type="project" value="UniProtKB-KW"/>
</dbReference>
<keyword evidence="6" id="KW-0408">Iron</keyword>
<feature type="domain" description="HhH-GPD" evidence="9">
    <location>
        <begin position="1"/>
        <end position="79"/>
    </location>
</feature>
<dbReference type="GO" id="GO:0004519">
    <property type="term" value="F:endonuclease activity"/>
    <property type="evidence" value="ECO:0007669"/>
    <property type="project" value="UniProtKB-KW"/>
</dbReference>
<evidence type="ECO:0000256" key="1">
    <source>
        <dbReference type="ARBA" id="ARBA00001966"/>
    </source>
</evidence>
<name>W1YMC7_9ZZZZ</name>
<dbReference type="CDD" id="cd00056">
    <property type="entry name" value="ENDO3c"/>
    <property type="match status" value="1"/>
</dbReference>
<comment type="caution">
    <text evidence="10">The sequence shown here is derived from an EMBL/GenBank/DDBJ whole genome shotgun (WGS) entry which is preliminary data.</text>
</comment>
<evidence type="ECO:0000256" key="7">
    <source>
        <dbReference type="ARBA" id="ARBA00023014"/>
    </source>
</evidence>
<evidence type="ECO:0000256" key="3">
    <source>
        <dbReference type="ARBA" id="ARBA00022723"/>
    </source>
</evidence>
<keyword evidence="5" id="KW-0378">Hydrolase</keyword>
<evidence type="ECO:0000256" key="2">
    <source>
        <dbReference type="ARBA" id="ARBA00022485"/>
    </source>
</evidence>
<evidence type="ECO:0000313" key="10">
    <source>
        <dbReference type="EMBL" id="ETJ43728.1"/>
    </source>
</evidence>
<dbReference type="InterPro" id="IPR011257">
    <property type="entry name" value="DNA_glycosylase"/>
</dbReference>
<reference evidence="10" key="1">
    <citation type="submission" date="2013-12" db="EMBL/GenBank/DDBJ databases">
        <title>A Varibaculum cambriense genome reconstructed from a premature infant gut community with otherwise low bacterial novelty that shifts toward anaerobic metabolism during the third week of life.</title>
        <authorList>
            <person name="Brown C.T."/>
            <person name="Sharon I."/>
            <person name="Thomas B.C."/>
            <person name="Castelle C.J."/>
            <person name="Morowitz M.J."/>
            <person name="Banfield J.F."/>
        </authorList>
    </citation>
    <scope>NUCLEOTIDE SEQUENCE</scope>
</reference>
<keyword evidence="3" id="KW-0479">Metal-binding</keyword>
<sequence length="94" mass="10707">EFDQLVELPGVGRKTANVVVSVLFGTPAIAVDTHVFRVSNRLKLGIAKTPEEMEQKLQKAIPKKDWAAAHHWLIYHGRRVCKARKPLCNECFWL</sequence>
<keyword evidence="4" id="KW-0227">DNA damage</keyword>
<evidence type="ECO:0000256" key="8">
    <source>
        <dbReference type="ARBA" id="ARBA00023295"/>
    </source>
</evidence>
<dbReference type="PANTHER" id="PTHR10359:SF18">
    <property type="entry name" value="ENDONUCLEASE III"/>
    <property type="match status" value="1"/>
</dbReference>
<evidence type="ECO:0000259" key="9">
    <source>
        <dbReference type="SMART" id="SM00478"/>
    </source>
</evidence>
<keyword evidence="8" id="KW-0326">Glycosidase</keyword>
<dbReference type="Pfam" id="PF00730">
    <property type="entry name" value="HhH-GPD"/>
    <property type="match status" value="1"/>
</dbReference>
<gene>
    <name evidence="10" type="ORF">Q604_UNBC02254G0001</name>
</gene>
<dbReference type="FunFam" id="1.10.1670.10:FF:000001">
    <property type="entry name" value="Endonuclease III"/>
    <property type="match status" value="1"/>
</dbReference>
<organism evidence="10">
    <name type="scientific">human gut metagenome</name>
    <dbReference type="NCBI Taxonomy" id="408170"/>
    <lineage>
        <taxon>unclassified sequences</taxon>
        <taxon>metagenomes</taxon>
        <taxon>organismal metagenomes</taxon>
    </lineage>
</organism>
<evidence type="ECO:0000256" key="4">
    <source>
        <dbReference type="ARBA" id="ARBA00022763"/>
    </source>
</evidence>
<accession>W1YMC7</accession>
<keyword evidence="10" id="KW-0255">Endonuclease</keyword>
<evidence type="ECO:0000256" key="6">
    <source>
        <dbReference type="ARBA" id="ARBA00023004"/>
    </source>
</evidence>
<dbReference type="Gene3D" id="1.10.1670.10">
    <property type="entry name" value="Helix-hairpin-Helix base-excision DNA repair enzymes (C-terminal)"/>
    <property type="match status" value="1"/>
</dbReference>
<keyword evidence="2" id="KW-0004">4Fe-4S</keyword>
<dbReference type="GO" id="GO:0006285">
    <property type="term" value="P:base-excision repair, AP site formation"/>
    <property type="evidence" value="ECO:0007669"/>
    <property type="project" value="TreeGrafter"/>
</dbReference>
<proteinExistence type="predicted"/>
<protein>
    <submittedName>
        <fullName evidence="10">Endonuclease III</fullName>
    </submittedName>
</protein>
<keyword evidence="7" id="KW-0411">Iron-sulfur</keyword>